<sequence length="80" mass="8079">MARLVGVPRWIRVLVLVAAVLVLLAVLAMVTGVGGEHGPGRHVGQPIGASAIGTVFLADLAVSSAASRSEVLTAPGWGVR</sequence>
<accession>A0ABP8WZR0</accession>
<dbReference type="Proteomes" id="UP001500325">
    <property type="component" value="Unassembled WGS sequence"/>
</dbReference>
<organism evidence="1 2">
    <name type="scientific">Pseudonocardia yuanmonensis</name>
    <dbReference type="NCBI Taxonomy" id="1095914"/>
    <lineage>
        <taxon>Bacteria</taxon>
        <taxon>Bacillati</taxon>
        <taxon>Actinomycetota</taxon>
        <taxon>Actinomycetes</taxon>
        <taxon>Pseudonocardiales</taxon>
        <taxon>Pseudonocardiaceae</taxon>
        <taxon>Pseudonocardia</taxon>
    </lineage>
</organism>
<gene>
    <name evidence="1" type="ORF">GCM10023215_39320</name>
</gene>
<dbReference type="EMBL" id="BAABIC010000013">
    <property type="protein sequence ID" value="GAA4697273.1"/>
    <property type="molecule type" value="Genomic_DNA"/>
</dbReference>
<evidence type="ECO:0000313" key="2">
    <source>
        <dbReference type="Proteomes" id="UP001500325"/>
    </source>
</evidence>
<evidence type="ECO:0000313" key="1">
    <source>
        <dbReference type="EMBL" id="GAA4697273.1"/>
    </source>
</evidence>
<reference evidence="2" key="1">
    <citation type="journal article" date="2019" name="Int. J. Syst. Evol. Microbiol.">
        <title>The Global Catalogue of Microorganisms (GCM) 10K type strain sequencing project: providing services to taxonomists for standard genome sequencing and annotation.</title>
        <authorList>
            <consortium name="The Broad Institute Genomics Platform"/>
            <consortium name="The Broad Institute Genome Sequencing Center for Infectious Disease"/>
            <person name="Wu L."/>
            <person name="Ma J."/>
        </authorList>
    </citation>
    <scope>NUCLEOTIDE SEQUENCE [LARGE SCALE GENOMIC DNA]</scope>
    <source>
        <strain evidence="2">JCM 18055</strain>
    </source>
</reference>
<name>A0ABP8WZR0_9PSEU</name>
<dbReference type="RefSeq" id="WP_345382074.1">
    <property type="nucleotide sequence ID" value="NZ_BAABIC010000013.1"/>
</dbReference>
<keyword evidence="2" id="KW-1185">Reference proteome</keyword>
<protein>
    <submittedName>
        <fullName evidence="1">Uncharacterized protein</fullName>
    </submittedName>
</protein>
<proteinExistence type="predicted"/>
<comment type="caution">
    <text evidence="1">The sequence shown here is derived from an EMBL/GenBank/DDBJ whole genome shotgun (WGS) entry which is preliminary data.</text>
</comment>